<organism evidence="1 2">
    <name type="scientific">Camelimonas lactis</name>
    <dbReference type="NCBI Taxonomy" id="659006"/>
    <lineage>
        <taxon>Bacteria</taxon>
        <taxon>Pseudomonadati</taxon>
        <taxon>Pseudomonadota</taxon>
        <taxon>Alphaproteobacteria</taxon>
        <taxon>Hyphomicrobiales</taxon>
        <taxon>Chelatococcaceae</taxon>
        <taxon>Camelimonas</taxon>
    </lineage>
</organism>
<gene>
    <name evidence="1" type="ORF">EV666_102209</name>
</gene>
<evidence type="ECO:0000313" key="2">
    <source>
        <dbReference type="Proteomes" id="UP000294881"/>
    </source>
</evidence>
<dbReference type="RefSeq" id="WP_245514208.1">
    <property type="nucleotide sequence ID" value="NZ_JBHUNN010000002.1"/>
</dbReference>
<dbReference type="Pfam" id="PF06995">
    <property type="entry name" value="Phage_P2_GpU"/>
    <property type="match status" value="1"/>
</dbReference>
<reference evidence="1 2" key="1">
    <citation type="submission" date="2019-03" db="EMBL/GenBank/DDBJ databases">
        <title>Genomic Encyclopedia of Type Strains, Phase IV (KMG-IV): sequencing the most valuable type-strain genomes for metagenomic binning, comparative biology and taxonomic classification.</title>
        <authorList>
            <person name="Goeker M."/>
        </authorList>
    </citation>
    <scope>NUCLEOTIDE SEQUENCE [LARGE SCALE GENOMIC DNA]</scope>
    <source>
        <strain evidence="1 2">DSM 22958</strain>
    </source>
</reference>
<comment type="caution">
    <text evidence="1">The sequence shown here is derived from an EMBL/GenBank/DDBJ whole genome shotgun (WGS) entry which is preliminary data.</text>
</comment>
<evidence type="ECO:0000313" key="1">
    <source>
        <dbReference type="EMBL" id="TCO15231.1"/>
    </source>
</evidence>
<dbReference type="InterPro" id="IPR009734">
    <property type="entry name" value="Myoviridae_GpU"/>
</dbReference>
<accession>A0A4R2GW38</accession>
<name>A0A4R2GW38_9HYPH</name>
<dbReference type="Proteomes" id="UP000294881">
    <property type="component" value="Unassembled WGS sequence"/>
</dbReference>
<protein>
    <submittedName>
        <fullName evidence="1">GpU protein</fullName>
    </submittedName>
</protein>
<keyword evidence="2" id="KW-1185">Reference proteome</keyword>
<proteinExistence type="predicted"/>
<dbReference type="EMBL" id="SLWL01000002">
    <property type="protein sequence ID" value="TCO15231.1"/>
    <property type="molecule type" value="Genomic_DNA"/>
</dbReference>
<dbReference type="AlphaFoldDB" id="A0A4R2GW38"/>
<sequence length="156" mass="16273">MGFGWLGPVRMGIFTGPTAAGETAKATLARHNVATGKPVVQDVGDDLDAKKLSFFFDESFCDPVTELGQLQGAMNARQPLPYVSGGGSYTGARYLIESLDIKTLRTTPTGRVVRLEASLTLLECPVQDLVGLATTIARAAAAGISSGSSLNVGARK</sequence>